<dbReference type="GO" id="GO:0008551">
    <property type="term" value="F:P-type cadmium transporter activity"/>
    <property type="evidence" value="ECO:0007669"/>
    <property type="project" value="UniProtKB-EC"/>
</dbReference>
<accession>A0A1G8R0R9</accession>
<evidence type="ECO:0000256" key="16">
    <source>
        <dbReference type="ARBA" id="ARBA00049338"/>
    </source>
</evidence>
<evidence type="ECO:0000256" key="15">
    <source>
        <dbReference type="ARBA" id="ARBA00039103"/>
    </source>
</evidence>
<comment type="subcellular location">
    <subcellularLocation>
        <location evidence="1">Cell membrane</location>
        <topology evidence="1">Multi-pass membrane protein</topology>
    </subcellularLocation>
</comment>
<dbReference type="InterPro" id="IPR006121">
    <property type="entry name" value="HMA_dom"/>
</dbReference>
<keyword evidence="8 17" id="KW-0479">Metal-binding</keyword>
<evidence type="ECO:0000256" key="17">
    <source>
        <dbReference type="RuleBase" id="RU362081"/>
    </source>
</evidence>
<keyword evidence="12 17" id="KW-1133">Transmembrane helix</keyword>
<dbReference type="InterPro" id="IPR023298">
    <property type="entry name" value="ATPase_P-typ_TM_dom_sf"/>
</dbReference>
<dbReference type="CDD" id="cd00371">
    <property type="entry name" value="HMA"/>
    <property type="match status" value="2"/>
</dbReference>
<dbReference type="InterPro" id="IPR017969">
    <property type="entry name" value="Heavy-metal-associated_CS"/>
</dbReference>
<evidence type="ECO:0000256" key="14">
    <source>
        <dbReference type="ARBA" id="ARBA00023136"/>
    </source>
</evidence>
<evidence type="ECO:0000256" key="9">
    <source>
        <dbReference type="ARBA" id="ARBA00022741"/>
    </source>
</evidence>
<feature type="domain" description="HMA" evidence="18">
    <location>
        <begin position="122"/>
        <end position="185"/>
    </location>
</feature>
<evidence type="ECO:0000256" key="2">
    <source>
        <dbReference type="ARBA" id="ARBA00006024"/>
    </source>
</evidence>
<dbReference type="InterPro" id="IPR051014">
    <property type="entry name" value="Cation_Transport_ATPase_IB"/>
</dbReference>
<dbReference type="EC" id="7.2.2.21" evidence="15"/>
<keyword evidence="6" id="KW-0597">Phosphoprotein</keyword>
<dbReference type="PROSITE" id="PS01229">
    <property type="entry name" value="COF_2"/>
    <property type="match status" value="1"/>
</dbReference>
<dbReference type="Proteomes" id="UP000199225">
    <property type="component" value="Unassembled WGS sequence"/>
</dbReference>
<feature type="domain" description="HMA" evidence="18">
    <location>
        <begin position="50"/>
        <end position="115"/>
    </location>
</feature>
<dbReference type="InterPro" id="IPR036163">
    <property type="entry name" value="HMA_dom_sf"/>
</dbReference>
<dbReference type="InterPro" id="IPR044492">
    <property type="entry name" value="P_typ_ATPase_HD_dom"/>
</dbReference>
<keyword evidence="11" id="KW-1278">Translocase</keyword>
<dbReference type="RefSeq" id="WP_093192175.1">
    <property type="nucleotide sequence ID" value="NZ_FNEV01000002.1"/>
</dbReference>
<comment type="similarity">
    <text evidence="2 17">Belongs to the cation transport ATPase (P-type) (TC 3.A.3) family. Type IB subfamily.</text>
</comment>
<dbReference type="Gene3D" id="2.70.150.10">
    <property type="entry name" value="Calcium-transporting ATPase, cytoplasmic transduction domain A"/>
    <property type="match status" value="1"/>
</dbReference>
<evidence type="ECO:0000256" key="3">
    <source>
        <dbReference type="ARBA" id="ARBA00022448"/>
    </source>
</evidence>
<evidence type="ECO:0000256" key="8">
    <source>
        <dbReference type="ARBA" id="ARBA00022723"/>
    </source>
</evidence>
<dbReference type="Pfam" id="PF00122">
    <property type="entry name" value="E1-E2_ATPase"/>
    <property type="match status" value="1"/>
</dbReference>
<dbReference type="PRINTS" id="PR00119">
    <property type="entry name" value="CATATPASE"/>
</dbReference>
<dbReference type="GO" id="GO:0005524">
    <property type="term" value="F:ATP binding"/>
    <property type="evidence" value="ECO:0007669"/>
    <property type="project" value="UniProtKB-UniRule"/>
</dbReference>
<dbReference type="PRINTS" id="PR00941">
    <property type="entry name" value="CDATPASE"/>
</dbReference>
<dbReference type="GO" id="GO:0005886">
    <property type="term" value="C:plasma membrane"/>
    <property type="evidence" value="ECO:0007669"/>
    <property type="project" value="UniProtKB-SubCell"/>
</dbReference>
<evidence type="ECO:0000256" key="12">
    <source>
        <dbReference type="ARBA" id="ARBA00022989"/>
    </source>
</evidence>
<gene>
    <name evidence="19" type="ORF">SAMN04490247_0719</name>
</gene>
<reference evidence="20" key="1">
    <citation type="submission" date="2016-10" db="EMBL/GenBank/DDBJ databases">
        <authorList>
            <person name="Varghese N."/>
            <person name="Submissions S."/>
        </authorList>
    </citation>
    <scope>NUCLEOTIDE SEQUENCE [LARGE SCALE GENOMIC DNA]</scope>
    <source>
        <strain evidence="20">DSM 4771</strain>
    </source>
</reference>
<dbReference type="Gene3D" id="3.40.1110.10">
    <property type="entry name" value="Calcium-transporting ATPase, cytoplasmic domain N"/>
    <property type="match status" value="1"/>
</dbReference>
<dbReference type="InterPro" id="IPR027256">
    <property type="entry name" value="P-typ_ATPase_IB"/>
</dbReference>
<evidence type="ECO:0000259" key="18">
    <source>
        <dbReference type="PROSITE" id="PS50846"/>
    </source>
</evidence>
<keyword evidence="10 17" id="KW-0067">ATP-binding</keyword>
<dbReference type="SUPFAM" id="SSF81653">
    <property type="entry name" value="Calcium ATPase, transduction domain A"/>
    <property type="match status" value="1"/>
</dbReference>
<dbReference type="SUPFAM" id="SSF55008">
    <property type="entry name" value="HMA, heavy metal-associated domain"/>
    <property type="match status" value="2"/>
</dbReference>
<dbReference type="PROSITE" id="PS00154">
    <property type="entry name" value="ATPASE_E1_E2"/>
    <property type="match status" value="1"/>
</dbReference>
<dbReference type="NCBIfam" id="TIGR01525">
    <property type="entry name" value="ATPase-IB_hvy"/>
    <property type="match status" value="1"/>
</dbReference>
<feature type="transmembrane region" description="Helical" evidence="17">
    <location>
        <begin position="260"/>
        <end position="287"/>
    </location>
</feature>
<dbReference type="SUPFAM" id="SSF56784">
    <property type="entry name" value="HAD-like"/>
    <property type="match status" value="1"/>
</dbReference>
<dbReference type="STRING" id="86666.SAMN04490247_0719"/>
<evidence type="ECO:0000256" key="7">
    <source>
        <dbReference type="ARBA" id="ARBA00022692"/>
    </source>
</evidence>
<evidence type="ECO:0000313" key="20">
    <source>
        <dbReference type="Proteomes" id="UP000199225"/>
    </source>
</evidence>
<dbReference type="InterPro" id="IPR036412">
    <property type="entry name" value="HAD-like_sf"/>
</dbReference>
<dbReference type="NCBIfam" id="TIGR01511">
    <property type="entry name" value="ATPase-IB1_Cu"/>
    <property type="match status" value="1"/>
</dbReference>
<dbReference type="NCBIfam" id="TIGR01494">
    <property type="entry name" value="ATPase_P-type"/>
    <property type="match status" value="1"/>
</dbReference>
<feature type="transmembrane region" description="Helical" evidence="17">
    <location>
        <begin position="768"/>
        <end position="787"/>
    </location>
</feature>
<keyword evidence="3" id="KW-0813">Transport</keyword>
<dbReference type="NCBIfam" id="TIGR01512">
    <property type="entry name" value="ATPase-IB2_Cd"/>
    <property type="match status" value="1"/>
</dbReference>
<dbReference type="SFLD" id="SFLDS00003">
    <property type="entry name" value="Haloacid_Dehalogenase"/>
    <property type="match status" value="1"/>
</dbReference>
<dbReference type="PROSITE" id="PS01047">
    <property type="entry name" value="HMA_1"/>
    <property type="match status" value="1"/>
</dbReference>
<keyword evidence="13" id="KW-0406">Ion transport</keyword>
<evidence type="ECO:0000256" key="10">
    <source>
        <dbReference type="ARBA" id="ARBA00022840"/>
    </source>
</evidence>
<evidence type="ECO:0000256" key="11">
    <source>
        <dbReference type="ARBA" id="ARBA00022967"/>
    </source>
</evidence>
<dbReference type="InterPro" id="IPR008250">
    <property type="entry name" value="ATPase_P-typ_transduc_dom_A_sf"/>
</dbReference>
<evidence type="ECO:0000256" key="13">
    <source>
        <dbReference type="ARBA" id="ARBA00023065"/>
    </source>
</evidence>
<dbReference type="SFLD" id="SFLDG00002">
    <property type="entry name" value="C1.7:_P-type_atpase_like"/>
    <property type="match status" value="1"/>
</dbReference>
<dbReference type="InterPro" id="IPR059000">
    <property type="entry name" value="ATPase_P-type_domA"/>
</dbReference>
<dbReference type="AlphaFoldDB" id="A0A1G8R0R9"/>
<keyword evidence="20" id="KW-1185">Reference proteome</keyword>
<dbReference type="Pfam" id="PF00702">
    <property type="entry name" value="Hydrolase"/>
    <property type="match status" value="1"/>
</dbReference>
<keyword evidence="14 17" id="KW-0472">Membrane</keyword>
<dbReference type="Pfam" id="PF00403">
    <property type="entry name" value="HMA"/>
    <property type="match status" value="2"/>
</dbReference>
<dbReference type="SFLD" id="SFLDF00027">
    <property type="entry name" value="p-type_atpase"/>
    <property type="match status" value="1"/>
</dbReference>
<dbReference type="GO" id="GO:0016887">
    <property type="term" value="F:ATP hydrolysis activity"/>
    <property type="evidence" value="ECO:0007669"/>
    <property type="project" value="InterPro"/>
</dbReference>
<feature type="transmembrane region" description="Helical" evidence="17">
    <location>
        <begin position="424"/>
        <end position="446"/>
    </location>
</feature>
<sequence length="814" mass="86767">MITTEEKKTTCCSTKTEPDVQESSCCSSPKEETSCCSSSTETETTLKTENEREFYIRGMDCPSCAATIEKGLSKKTGVQSARVNYGTGKLAVGAENSGVYESIPNEVKKLGFEAVPATQKKGYETYRIVGMDCGSCAMTIEKHMGNLAAVEDVSVSFSTGNMQVRHGLSQEEILKEVKKSGFEAHPESTSGEEEVAKTKVPSVTMGSGLFLALGFIGSFTGVQELLVTVMYAMAIAIGGYKPAKAAFYAIRSKSLDMNVLMASAAIGAAIIGEWFEGAMVVFLFAVGNMLQDRSMEKTRDSIRSLMDLTPAKALVKTEDGITEKKVEEVNIGDTLVVRPGDKIPLDGEITSGTTSINEAPITGESMPVDKETGHTVYAGTLNENGALEVRVTTLAEDTTIAKIIHLVEEAQEKKAPTEAFIDRFAAVYTPIVFILALLVMIVPPLLGFGGWGEWVYKGLALLVVACPCALVISTPVAIVSAIGNAAKHGVLIKGGTYLEKAGALKAIAFDKTGTLTEGKPKVSEVFAFHGNKEELLAVAATIESQSSHPIAEAILSYTNERNINLKEGDGFEAIAGKGAKGTIEGTQVFAGKPKLFEEMGVSLQESEDEISRLQKEGNTLVLVGTREQIIGVIAVRDTIRDITVKAIERLKHTGMKEMVMLTGDNEGTAGIIAKEAGVTRHFAELMPEDKVTAIQKLQQEGKQVAMVGDGINDAPALATADLGIAMGGAGTDTAMETADIVLMADNLEKLPETISLSKKALNIIKQNIWFSLLTKAAALVLIFPGILTLWMAVLSDTGAALVVILNSMRLLKQN</sequence>
<dbReference type="InterPro" id="IPR023214">
    <property type="entry name" value="HAD_sf"/>
</dbReference>
<dbReference type="InterPro" id="IPR001757">
    <property type="entry name" value="P_typ_ATPase"/>
</dbReference>
<dbReference type="PANTHER" id="PTHR48085:SF5">
    <property type="entry name" value="CADMIUM_ZINC-TRANSPORTING ATPASE HMA4-RELATED"/>
    <property type="match status" value="1"/>
</dbReference>
<protein>
    <recommendedName>
        <fullName evidence="15">Cd(2+)-exporting ATPase</fullName>
        <ecNumber evidence="15">7.2.2.21</ecNumber>
    </recommendedName>
</protein>
<dbReference type="PROSITE" id="PS50846">
    <property type="entry name" value="HMA_2"/>
    <property type="match status" value="2"/>
</dbReference>
<keyword evidence="9 17" id="KW-0547">Nucleotide-binding</keyword>
<dbReference type="InterPro" id="IPR023299">
    <property type="entry name" value="ATPase_P-typ_cyto_dom_N"/>
</dbReference>
<proteinExistence type="inferred from homology"/>
<keyword evidence="5" id="KW-0104">Cadmium</keyword>
<comment type="catalytic activity">
    <reaction evidence="16">
        <text>Cd(2+)(in) + ATP + H2O = Cd(2+)(out) + ADP + phosphate + H(+)</text>
        <dbReference type="Rhea" id="RHEA:12132"/>
        <dbReference type="ChEBI" id="CHEBI:15377"/>
        <dbReference type="ChEBI" id="CHEBI:15378"/>
        <dbReference type="ChEBI" id="CHEBI:30616"/>
        <dbReference type="ChEBI" id="CHEBI:43474"/>
        <dbReference type="ChEBI" id="CHEBI:48775"/>
        <dbReference type="ChEBI" id="CHEBI:456216"/>
        <dbReference type="EC" id="7.2.2.21"/>
    </reaction>
</comment>
<name>A0A1G8R0R9_9BACI</name>
<dbReference type="OrthoDB" id="9813266at2"/>
<feature type="transmembrane region" description="Helical" evidence="17">
    <location>
        <begin position="209"/>
        <end position="240"/>
    </location>
</feature>
<organism evidence="19 20">
    <name type="scientific">Salimicrobium halophilum</name>
    <dbReference type="NCBI Taxonomy" id="86666"/>
    <lineage>
        <taxon>Bacteria</taxon>
        <taxon>Bacillati</taxon>
        <taxon>Bacillota</taxon>
        <taxon>Bacilli</taxon>
        <taxon>Bacillales</taxon>
        <taxon>Bacillaceae</taxon>
        <taxon>Salimicrobium</taxon>
    </lineage>
</organism>
<evidence type="ECO:0000256" key="6">
    <source>
        <dbReference type="ARBA" id="ARBA00022553"/>
    </source>
</evidence>
<keyword evidence="4 17" id="KW-1003">Cell membrane</keyword>
<evidence type="ECO:0000256" key="5">
    <source>
        <dbReference type="ARBA" id="ARBA00022539"/>
    </source>
</evidence>
<keyword evidence="7 17" id="KW-0812">Transmembrane</keyword>
<dbReference type="GO" id="GO:0046872">
    <property type="term" value="F:metal ion binding"/>
    <property type="evidence" value="ECO:0007669"/>
    <property type="project" value="UniProtKB-KW"/>
</dbReference>
<dbReference type="Gene3D" id="3.40.50.1000">
    <property type="entry name" value="HAD superfamily/HAD-like"/>
    <property type="match status" value="1"/>
</dbReference>
<feature type="transmembrane region" description="Helical" evidence="17">
    <location>
        <begin position="458"/>
        <end position="483"/>
    </location>
</feature>
<dbReference type="EMBL" id="FNEV01000002">
    <property type="protein sequence ID" value="SDJ10000.1"/>
    <property type="molecule type" value="Genomic_DNA"/>
</dbReference>
<dbReference type="Gene3D" id="3.30.70.100">
    <property type="match status" value="2"/>
</dbReference>
<dbReference type="PANTHER" id="PTHR48085">
    <property type="entry name" value="CADMIUM/ZINC-TRANSPORTING ATPASE HMA2-RELATED"/>
    <property type="match status" value="1"/>
</dbReference>
<dbReference type="FunFam" id="2.70.150.10:FF:000002">
    <property type="entry name" value="Copper-transporting ATPase 1, putative"/>
    <property type="match status" value="1"/>
</dbReference>
<evidence type="ECO:0000256" key="4">
    <source>
        <dbReference type="ARBA" id="ARBA00022475"/>
    </source>
</evidence>
<dbReference type="SUPFAM" id="SSF81665">
    <property type="entry name" value="Calcium ATPase, transmembrane domain M"/>
    <property type="match status" value="1"/>
</dbReference>
<evidence type="ECO:0000313" key="19">
    <source>
        <dbReference type="EMBL" id="SDJ10000.1"/>
    </source>
</evidence>
<dbReference type="InterPro" id="IPR018303">
    <property type="entry name" value="ATPase_P-typ_P_site"/>
</dbReference>
<evidence type="ECO:0000256" key="1">
    <source>
        <dbReference type="ARBA" id="ARBA00004651"/>
    </source>
</evidence>